<keyword evidence="2" id="KW-0472">Membrane</keyword>
<name>A0ABD3PXT1_9STRA</name>
<evidence type="ECO:0000256" key="2">
    <source>
        <dbReference type="SAM" id="Phobius"/>
    </source>
</evidence>
<comment type="caution">
    <text evidence="3">The sequence shown here is derived from an EMBL/GenBank/DDBJ whole genome shotgun (WGS) entry which is preliminary data.</text>
</comment>
<proteinExistence type="predicted"/>
<accession>A0ABD3PXT1</accession>
<feature type="region of interest" description="Disordered" evidence="1">
    <location>
        <begin position="1"/>
        <end position="247"/>
    </location>
</feature>
<feature type="compositionally biased region" description="Pro residues" evidence="1">
    <location>
        <begin position="103"/>
        <end position="113"/>
    </location>
</feature>
<keyword evidence="4" id="KW-1185">Reference proteome</keyword>
<feature type="compositionally biased region" description="Low complexity" evidence="1">
    <location>
        <begin position="91"/>
        <end position="102"/>
    </location>
</feature>
<evidence type="ECO:0000313" key="4">
    <source>
        <dbReference type="Proteomes" id="UP001530315"/>
    </source>
</evidence>
<reference evidence="3 4" key="1">
    <citation type="submission" date="2024-10" db="EMBL/GenBank/DDBJ databases">
        <title>Updated reference genomes for cyclostephanoid diatoms.</title>
        <authorList>
            <person name="Roberts W.R."/>
            <person name="Alverson A.J."/>
        </authorList>
    </citation>
    <scope>NUCLEOTIDE SEQUENCE [LARGE SCALE GENOMIC DNA]</scope>
    <source>
        <strain evidence="3 4">AJA276-08</strain>
    </source>
</reference>
<keyword evidence="2" id="KW-0812">Transmembrane</keyword>
<dbReference type="EMBL" id="JALLAZ020000560">
    <property type="protein sequence ID" value="KAL3792374.1"/>
    <property type="molecule type" value="Genomic_DNA"/>
</dbReference>
<dbReference type="Proteomes" id="UP001530315">
    <property type="component" value="Unassembled WGS sequence"/>
</dbReference>
<dbReference type="AlphaFoldDB" id="A0ABD3PXT1"/>
<gene>
    <name evidence="3" type="ORF">ACHAW5_010775</name>
</gene>
<feature type="compositionally biased region" description="Gly residues" evidence="1">
    <location>
        <begin position="150"/>
        <end position="163"/>
    </location>
</feature>
<keyword evidence="2" id="KW-1133">Transmembrane helix</keyword>
<evidence type="ECO:0000313" key="3">
    <source>
        <dbReference type="EMBL" id="KAL3792374.1"/>
    </source>
</evidence>
<protein>
    <submittedName>
        <fullName evidence="3">Uncharacterized protein</fullName>
    </submittedName>
</protein>
<feature type="transmembrane region" description="Helical" evidence="2">
    <location>
        <begin position="373"/>
        <end position="394"/>
    </location>
</feature>
<organism evidence="3 4">
    <name type="scientific">Stephanodiscus triporus</name>
    <dbReference type="NCBI Taxonomy" id="2934178"/>
    <lineage>
        <taxon>Eukaryota</taxon>
        <taxon>Sar</taxon>
        <taxon>Stramenopiles</taxon>
        <taxon>Ochrophyta</taxon>
        <taxon>Bacillariophyta</taxon>
        <taxon>Coscinodiscophyceae</taxon>
        <taxon>Thalassiosirophycidae</taxon>
        <taxon>Stephanodiscales</taxon>
        <taxon>Stephanodiscaceae</taxon>
        <taxon>Stephanodiscus</taxon>
    </lineage>
</organism>
<feature type="compositionally biased region" description="Polar residues" evidence="1">
    <location>
        <begin position="54"/>
        <end position="64"/>
    </location>
</feature>
<sequence length="395" mass="42338">MTSKEEFATLLNSRQEQQVEAGGVRARAAEQPPVPQSRSRRPPKFGEQAPLLPPTSQTVSQPIATTDWPVGAPHLDPAHPFNKSPSAGGLPRSNRPPRGAGNPPVPPPSPPPQSSVVSPFYLGSPQGSSVGGRHHGHRRVKSDIPKEVYGSGGGGGSVAGGSMGRLITKSDLMKNLPDPRWGGAPPTHTRNRSRTGSDGPLHLSEHGGVSTVGGYGATDPGHPLLQSIGNTELAPGGRHRRTGSDASVVSVTTDMAKSSLFKGVTDTGRIQLQLPKDSFRILMDRQLEAGYVYKRKLVDNEDEFFVEFHTVDEVYPLNAVENQKRLPPDLYVMAVDSTIYKRMFDEVIASRAMPCGSYYCGHHADVRHPDITIAALAVSVVFFVLLVGCIVYGAE</sequence>
<evidence type="ECO:0000256" key="1">
    <source>
        <dbReference type="SAM" id="MobiDB-lite"/>
    </source>
</evidence>